<evidence type="ECO:0000256" key="3">
    <source>
        <dbReference type="ARBA" id="ARBA00022448"/>
    </source>
</evidence>
<feature type="domain" description="Solute-binding protein family 5" evidence="6">
    <location>
        <begin position="84"/>
        <end position="454"/>
    </location>
</feature>
<keyword evidence="4 5" id="KW-0732">Signal</keyword>
<dbReference type="Gene3D" id="3.10.105.10">
    <property type="entry name" value="Dipeptide-binding Protein, Domain 3"/>
    <property type="match status" value="1"/>
</dbReference>
<dbReference type="PANTHER" id="PTHR30290">
    <property type="entry name" value="PERIPLASMIC BINDING COMPONENT OF ABC TRANSPORTER"/>
    <property type="match status" value="1"/>
</dbReference>
<reference evidence="8" key="1">
    <citation type="submission" date="2023-07" db="EMBL/GenBank/DDBJ databases">
        <title>30 novel species of actinomycetes from the DSMZ collection.</title>
        <authorList>
            <person name="Nouioui I."/>
        </authorList>
    </citation>
    <scope>NUCLEOTIDE SEQUENCE [LARGE SCALE GENOMIC DNA]</scope>
    <source>
        <strain evidence="8">DSM 44915</strain>
    </source>
</reference>
<dbReference type="PIRSF" id="PIRSF002741">
    <property type="entry name" value="MppA"/>
    <property type="match status" value="1"/>
</dbReference>
<dbReference type="EMBL" id="JAVREO010000003">
    <property type="protein sequence ID" value="MDT0266122.1"/>
    <property type="molecule type" value="Genomic_DNA"/>
</dbReference>
<protein>
    <submittedName>
        <fullName evidence="7">ABC transporter substrate-binding protein</fullName>
    </submittedName>
</protein>
<evidence type="ECO:0000256" key="4">
    <source>
        <dbReference type="ARBA" id="ARBA00022729"/>
    </source>
</evidence>
<keyword evidence="8" id="KW-1185">Reference proteome</keyword>
<dbReference type="InterPro" id="IPR030678">
    <property type="entry name" value="Peptide/Ni-bd"/>
</dbReference>
<evidence type="ECO:0000256" key="2">
    <source>
        <dbReference type="ARBA" id="ARBA00005695"/>
    </source>
</evidence>
<dbReference type="InterPro" id="IPR039424">
    <property type="entry name" value="SBP_5"/>
</dbReference>
<evidence type="ECO:0000256" key="1">
    <source>
        <dbReference type="ARBA" id="ARBA00004196"/>
    </source>
</evidence>
<proteinExistence type="inferred from homology"/>
<comment type="subcellular location">
    <subcellularLocation>
        <location evidence="1">Cell envelope</location>
    </subcellularLocation>
</comment>
<dbReference type="PANTHER" id="PTHR30290:SF10">
    <property type="entry name" value="PERIPLASMIC OLIGOPEPTIDE-BINDING PROTEIN-RELATED"/>
    <property type="match status" value="1"/>
</dbReference>
<sequence length="547" mass="59454">MRLHRSRGVPLLVAVSLLVLSGCGGDGPASEAAGSGEPVTGGTLVYAVNSAPETLDPHVSTQDAAGLYARPVLDSLVVMDEEGEFHPWLATSWDISEDGTVYRFTLREDVTFSDGTPLDAEAVRANLDRIVAPETMSAMAASFVEPYAATTVTGPHTFDIELSEPHAPLLAALSSAYFGIQSPRSLERGTEEIAREIIGSGPYVIEEFSPSTGITYQRNEDYAWQPATAGLEGAPYLERLEFRVMAEDSVRFGALTSRQVDAIGNLPPSGVRQAESVDGLWLTELQAPGGPYAYFPNTEEGVFTDRRVRQAFRDGIDFRALVEQLFFGAFAPAWGPLSPTTPGYDASLEEAWGHDPEGAAALLDEAGWHQRDGEGYRVRDGQRLTVVWPFVSSGAGELGDVLAVQVQAEAAELGFEVVFDTGTQGELVEKYNRGDYDLMDVSWARNDPDALRNLFATSSIPTPDHFAHNAARVSDPQVDEWLDQALATTDPRERAALYGEVQQRLTEEAAVFPVHVSTNVVAGHDHVRDVRWDPQGYPLFHEAWVAS</sequence>
<evidence type="ECO:0000313" key="7">
    <source>
        <dbReference type="EMBL" id="MDT0266122.1"/>
    </source>
</evidence>
<name>A0ABU2JMH6_9ACTN</name>
<dbReference type="InterPro" id="IPR000914">
    <property type="entry name" value="SBP_5_dom"/>
</dbReference>
<evidence type="ECO:0000259" key="6">
    <source>
        <dbReference type="Pfam" id="PF00496"/>
    </source>
</evidence>
<dbReference type="Proteomes" id="UP001183410">
    <property type="component" value="Unassembled WGS sequence"/>
</dbReference>
<evidence type="ECO:0000313" key="8">
    <source>
        <dbReference type="Proteomes" id="UP001183410"/>
    </source>
</evidence>
<comment type="similarity">
    <text evidence="2">Belongs to the bacterial solute-binding protein 5 family.</text>
</comment>
<gene>
    <name evidence="7" type="ORF">RM844_07410</name>
</gene>
<dbReference type="CDD" id="cd08492">
    <property type="entry name" value="PBP2_NikA_DppA_OppA_like_15"/>
    <property type="match status" value="1"/>
</dbReference>
<feature type="signal peptide" evidence="5">
    <location>
        <begin position="1"/>
        <end position="21"/>
    </location>
</feature>
<dbReference type="PROSITE" id="PS51257">
    <property type="entry name" value="PROKAR_LIPOPROTEIN"/>
    <property type="match status" value="1"/>
</dbReference>
<comment type="caution">
    <text evidence="7">The sequence shown here is derived from an EMBL/GenBank/DDBJ whole genome shotgun (WGS) entry which is preliminary data.</text>
</comment>
<dbReference type="Pfam" id="PF00496">
    <property type="entry name" value="SBP_bac_5"/>
    <property type="match status" value="1"/>
</dbReference>
<dbReference type="RefSeq" id="WP_311666125.1">
    <property type="nucleotide sequence ID" value="NZ_JAVREO010000003.1"/>
</dbReference>
<keyword evidence="3" id="KW-0813">Transport</keyword>
<feature type="chain" id="PRO_5045253011" evidence="5">
    <location>
        <begin position="22"/>
        <end position="547"/>
    </location>
</feature>
<evidence type="ECO:0000256" key="5">
    <source>
        <dbReference type="SAM" id="SignalP"/>
    </source>
</evidence>
<dbReference type="SUPFAM" id="SSF53850">
    <property type="entry name" value="Periplasmic binding protein-like II"/>
    <property type="match status" value="1"/>
</dbReference>
<dbReference type="Gene3D" id="3.40.190.10">
    <property type="entry name" value="Periplasmic binding protein-like II"/>
    <property type="match status" value="1"/>
</dbReference>
<accession>A0ABU2JMH6</accession>
<organism evidence="7 8">
    <name type="scientific">Streptomyces chisholmiae</name>
    <dbReference type="NCBI Taxonomy" id="3075540"/>
    <lineage>
        <taxon>Bacteria</taxon>
        <taxon>Bacillati</taxon>
        <taxon>Actinomycetota</taxon>
        <taxon>Actinomycetes</taxon>
        <taxon>Kitasatosporales</taxon>
        <taxon>Streptomycetaceae</taxon>
        <taxon>Streptomyces</taxon>
    </lineage>
</organism>